<dbReference type="EMBL" id="KV425573">
    <property type="protein sequence ID" value="KZT25188.1"/>
    <property type="molecule type" value="Genomic_DNA"/>
</dbReference>
<evidence type="ECO:0000259" key="3">
    <source>
        <dbReference type="Pfam" id="PF14661"/>
    </source>
</evidence>
<sequence>MDIPALPIPLLLLLHLHLLNYPYANNLEYDENIFNGQSRGIRERAKTMEDICHFLVGKIEGNARSIFSVYPCLQPADSTAFRTSLTKYLESVRHRAIDVKPGGSNAVSSAKDTIGKSTDRDYERKLEWWWKDVMVRKSLLEECSGDKFERLMLALSTHAFAKMLKELTAGSGSDSSAAASVSIPYPLTALEKCLIRPIKMLGPEMIEYSELLASIQSSRRAWERSAAELLRQQADLKSLRDRLAVSGQGTEMKYDRLTTDRLLMLADSRQQDLLKSYWKSELGQSALNNVVDAAGVRRCPTPVNDVEGRGNIPGATSENKGISNNLGSHLAPQSLPIAAAHHPVHMRKLEKSVFDKPRKLATQTNPVQDRLEEGRPSTGSHALITMAEPLDTEKRIQRALQDALARTRRVGNELGEGMQELRKRINWPTREISDSRFELWTAASVEASAIDFNSPLSSELLATLSLAPIPSSQDVLEDRIRHIRGSLLPPFPDVPRINQSTEQSSSPMPIEKLYGNVSVEVRDPPATRNSATQPSSTKSLRTPHEAYVTSTPPKPVISKSTRVQKAATKKATKSSHSRAVQPWTDGKHSRRKSKVNLALTQRKTHNDESDKIVDDIQNISTSCPDDIDNPIYATPKQKSGSAITLMTRSAVKTKKVAPARRSLHPDKVDDEPDVLLPKAPDAGGDAEWTDDEDRPAPDNGESDEDQQYEGNSMSLADILLRVGDTTQFDLLDGARLNLADQSMAWG</sequence>
<evidence type="ECO:0000313" key="4">
    <source>
        <dbReference type="EMBL" id="KZT25188.1"/>
    </source>
</evidence>
<evidence type="ECO:0000256" key="2">
    <source>
        <dbReference type="SAM" id="SignalP"/>
    </source>
</evidence>
<feature type="region of interest" description="Disordered" evidence="1">
    <location>
        <begin position="522"/>
        <end position="641"/>
    </location>
</feature>
<protein>
    <recommendedName>
        <fullName evidence="3">HAUS augmin-like complex subunit 6 N-terminal domain-containing protein</fullName>
    </recommendedName>
</protein>
<feature type="domain" description="HAUS augmin-like complex subunit 6 N-terminal" evidence="3">
    <location>
        <begin position="132"/>
        <end position="240"/>
    </location>
</feature>
<keyword evidence="5" id="KW-1185">Reference proteome</keyword>
<feature type="compositionally biased region" description="Basic and acidic residues" evidence="1">
    <location>
        <begin position="604"/>
        <end position="614"/>
    </location>
</feature>
<evidence type="ECO:0000256" key="1">
    <source>
        <dbReference type="SAM" id="MobiDB-lite"/>
    </source>
</evidence>
<proteinExistence type="predicted"/>
<accession>A0A165SHX8</accession>
<feature type="region of interest" description="Disordered" evidence="1">
    <location>
        <begin position="351"/>
        <end position="378"/>
    </location>
</feature>
<feature type="compositionally biased region" description="Polar residues" evidence="1">
    <location>
        <begin position="527"/>
        <end position="540"/>
    </location>
</feature>
<organism evidence="4 5">
    <name type="scientific">Neolentinus lepideus HHB14362 ss-1</name>
    <dbReference type="NCBI Taxonomy" id="1314782"/>
    <lineage>
        <taxon>Eukaryota</taxon>
        <taxon>Fungi</taxon>
        <taxon>Dikarya</taxon>
        <taxon>Basidiomycota</taxon>
        <taxon>Agaricomycotina</taxon>
        <taxon>Agaricomycetes</taxon>
        <taxon>Gloeophyllales</taxon>
        <taxon>Gloeophyllaceae</taxon>
        <taxon>Neolentinus</taxon>
    </lineage>
</organism>
<dbReference type="InterPro" id="IPR028163">
    <property type="entry name" value="HAUS_6_N"/>
</dbReference>
<feature type="region of interest" description="Disordered" evidence="1">
    <location>
        <begin position="302"/>
        <end position="328"/>
    </location>
</feature>
<gene>
    <name evidence="4" type="ORF">NEOLEDRAFT_1241951</name>
</gene>
<feature type="compositionally biased region" description="Polar residues" evidence="1">
    <location>
        <begin position="314"/>
        <end position="327"/>
    </location>
</feature>
<feature type="region of interest" description="Disordered" evidence="1">
    <location>
        <begin position="655"/>
        <end position="712"/>
    </location>
</feature>
<dbReference type="Pfam" id="PF14661">
    <property type="entry name" value="HAUS6_N"/>
    <property type="match status" value="1"/>
</dbReference>
<dbReference type="STRING" id="1314782.A0A165SHX8"/>
<evidence type="ECO:0000313" key="5">
    <source>
        <dbReference type="Proteomes" id="UP000076761"/>
    </source>
</evidence>
<name>A0A165SHX8_9AGAM</name>
<dbReference type="InParanoid" id="A0A165SHX8"/>
<dbReference type="OrthoDB" id="5575722at2759"/>
<reference evidence="4 5" key="1">
    <citation type="journal article" date="2016" name="Mol. Biol. Evol.">
        <title>Comparative Genomics of Early-Diverging Mushroom-Forming Fungi Provides Insights into the Origins of Lignocellulose Decay Capabilities.</title>
        <authorList>
            <person name="Nagy L.G."/>
            <person name="Riley R."/>
            <person name="Tritt A."/>
            <person name="Adam C."/>
            <person name="Daum C."/>
            <person name="Floudas D."/>
            <person name="Sun H."/>
            <person name="Yadav J.S."/>
            <person name="Pangilinan J."/>
            <person name="Larsson K.H."/>
            <person name="Matsuura K."/>
            <person name="Barry K."/>
            <person name="Labutti K."/>
            <person name="Kuo R."/>
            <person name="Ohm R.A."/>
            <person name="Bhattacharya S.S."/>
            <person name="Shirouzu T."/>
            <person name="Yoshinaga Y."/>
            <person name="Martin F.M."/>
            <person name="Grigoriev I.V."/>
            <person name="Hibbett D.S."/>
        </authorList>
    </citation>
    <scope>NUCLEOTIDE SEQUENCE [LARGE SCALE GENOMIC DNA]</scope>
    <source>
        <strain evidence="4 5">HHB14362 ss-1</strain>
    </source>
</reference>
<feature type="signal peptide" evidence="2">
    <location>
        <begin position="1"/>
        <end position="24"/>
    </location>
</feature>
<feature type="compositionally biased region" description="Basic residues" evidence="1">
    <location>
        <begin position="567"/>
        <end position="576"/>
    </location>
</feature>
<keyword evidence="2" id="KW-0732">Signal</keyword>
<feature type="chain" id="PRO_5007866445" description="HAUS augmin-like complex subunit 6 N-terminal domain-containing protein" evidence="2">
    <location>
        <begin position="25"/>
        <end position="746"/>
    </location>
</feature>
<dbReference type="Proteomes" id="UP000076761">
    <property type="component" value="Unassembled WGS sequence"/>
</dbReference>
<dbReference type="AlphaFoldDB" id="A0A165SHX8"/>